<accession>A0A9X0QUI0</accession>
<protein>
    <submittedName>
        <fullName evidence="1">Beta-glucosidase</fullName>
    </submittedName>
</protein>
<dbReference type="SUPFAM" id="SSF51445">
    <property type="entry name" value="(Trans)glycosidases"/>
    <property type="match status" value="1"/>
</dbReference>
<dbReference type="AlphaFoldDB" id="A0A9X0QUI0"/>
<proteinExistence type="predicted"/>
<dbReference type="Gene3D" id="3.20.20.80">
    <property type="entry name" value="Glycosidases"/>
    <property type="match status" value="1"/>
</dbReference>
<evidence type="ECO:0000313" key="1">
    <source>
        <dbReference type="EMBL" id="MBC4014030.1"/>
    </source>
</evidence>
<dbReference type="EMBL" id="JACOMF010000002">
    <property type="protein sequence ID" value="MBC4014030.1"/>
    <property type="molecule type" value="Genomic_DNA"/>
</dbReference>
<reference evidence="1" key="1">
    <citation type="submission" date="2020-08" db="EMBL/GenBank/DDBJ databases">
        <authorList>
            <person name="Hu Y."/>
            <person name="Nguyen S.V."/>
            <person name="Li F."/>
            <person name="Fanning S."/>
        </authorList>
    </citation>
    <scope>NUCLEOTIDE SEQUENCE</scope>
    <source>
        <strain evidence="1">SYSU D8009</strain>
    </source>
</reference>
<evidence type="ECO:0000313" key="2">
    <source>
        <dbReference type="Proteomes" id="UP000600101"/>
    </source>
</evidence>
<name>A0A9X0QUI0_9PROT</name>
<comment type="caution">
    <text evidence="1">The sequence shown here is derived from an EMBL/GenBank/DDBJ whole genome shotgun (WGS) entry which is preliminary data.</text>
</comment>
<keyword evidence="2" id="KW-1185">Reference proteome</keyword>
<dbReference type="Proteomes" id="UP000600101">
    <property type="component" value="Unassembled WGS sequence"/>
</dbReference>
<dbReference type="InterPro" id="IPR017853">
    <property type="entry name" value="GH"/>
</dbReference>
<sequence>MPSLPQCTDASVTFRPSLFRSFFLGGFECSTHRRNDGRRLDLIAATRHDLLAEEDYRQVAEHGIRAVRDGVRWHLVQAAGPGQYDWSAVLPMLHAAQRAGTQVVWDLCHYGWPDWLDIFSADFAPRFAEYAARFAELARAETGAAPTLCPLNEISFLAWAGGETGHFNPCTNGRGPEVKRQAVAATLAATRAMRQLVPGTRVFAVEPLINTVGRPNVDADIEPAERRNAGMWEAWDMLLGRQAPELGGSEDMLDAIGVNFYWNNQWWLHEGRDAAPLSVFDERWVPLRALLARVHARFQRPIFVAETSIEGDRRALWLRYVADEVIAALEAGVPVEGICLYPVLSHPGWDNDRYCPNGLLEMEPKHGRRPVHLPLAQELRRQQARLAALFGTGEEAAA</sequence>
<gene>
    <name evidence="1" type="ORF">H7965_01740</name>
</gene>
<organism evidence="1 2">
    <name type="scientific">Siccirubricoccus deserti</name>
    <dbReference type="NCBI Taxonomy" id="2013562"/>
    <lineage>
        <taxon>Bacteria</taxon>
        <taxon>Pseudomonadati</taxon>
        <taxon>Pseudomonadota</taxon>
        <taxon>Alphaproteobacteria</taxon>
        <taxon>Acetobacterales</taxon>
        <taxon>Roseomonadaceae</taxon>
        <taxon>Siccirubricoccus</taxon>
    </lineage>
</organism>